<dbReference type="AlphaFoldDB" id="A0A382D5C0"/>
<gene>
    <name evidence="1" type="ORF">METZ01_LOCUS186086</name>
</gene>
<protein>
    <submittedName>
        <fullName evidence="1">Uncharacterized protein</fullName>
    </submittedName>
</protein>
<name>A0A382D5C0_9ZZZZ</name>
<reference evidence="1" key="1">
    <citation type="submission" date="2018-05" db="EMBL/GenBank/DDBJ databases">
        <authorList>
            <person name="Lanie J.A."/>
            <person name="Ng W.-L."/>
            <person name="Kazmierczak K.M."/>
            <person name="Andrzejewski T.M."/>
            <person name="Davidsen T.M."/>
            <person name="Wayne K.J."/>
            <person name="Tettelin H."/>
            <person name="Glass J.I."/>
            <person name="Rusch D."/>
            <person name="Podicherti R."/>
            <person name="Tsui H.-C.T."/>
            <person name="Winkler M.E."/>
        </authorList>
    </citation>
    <scope>NUCLEOTIDE SEQUENCE</scope>
</reference>
<dbReference type="EMBL" id="UINC01037561">
    <property type="protein sequence ID" value="SVB33232.1"/>
    <property type="molecule type" value="Genomic_DNA"/>
</dbReference>
<evidence type="ECO:0000313" key="1">
    <source>
        <dbReference type="EMBL" id="SVB33232.1"/>
    </source>
</evidence>
<accession>A0A382D5C0</accession>
<organism evidence="1">
    <name type="scientific">marine metagenome</name>
    <dbReference type="NCBI Taxonomy" id="408172"/>
    <lineage>
        <taxon>unclassified sequences</taxon>
        <taxon>metagenomes</taxon>
        <taxon>ecological metagenomes</taxon>
    </lineage>
</organism>
<proteinExistence type="predicted"/>
<sequence>MKKLEQKQNSVTVEQLSLKCRYHKKEDEKFDDDSFLKEFKCLELFHSLYPMVLALMYDANFSEDELVLTCPNSENTVTVRLFLEPVKGIDFWINSVKEMLRPLRPMDVVTSTVCAEVISVKGQCHVGCAVGDVFRVDLTGTMCPQALYSVFPAFLHTDGCQSCTCPSNVNQIVFESSAN</sequence>